<protein>
    <submittedName>
        <fullName evidence="1">Uncharacterized protein</fullName>
    </submittedName>
</protein>
<dbReference type="AlphaFoldDB" id="A0A177DLM2"/>
<dbReference type="VEuPathDB" id="FungiDB:CC77DRAFT_1095458"/>
<evidence type="ECO:0000313" key="2">
    <source>
        <dbReference type="Proteomes" id="UP000077248"/>
    </source>
</evidence>
<dbReference type="KEGG" id="aalt:CC77DRAFT_1095458"/>
<keyword evidence="2" id="KW-1185">Reference proteome</keyword>
<dbReference type="GeneID" id="29115389"/>
<organism evidence="1 2">
    <name type="scientific">Alternaria alternata</name>
    <name type="common">Alternaria rot fungus</name>
    <name type="synonym">Torula alternata</name>
    <dbReference type="NCBI Taxonomy" id="5599"/>
    <lineage>
        <taxon>Eukaryota</taxon>
        <taxon>Fungi</taxon>
        <taxon>Dikarya</taxon>
        <taxon>Ascomycota</taxon>
        <taxon>Pezizomycotina</taxon>
        <taxon>Dothideomycetes</taxon>
        <taxon>Pleosporomycetidae</taxon>
        <taxon>Pleosporales</taxon>
        <taxon>Pleosporineae</taxon>
        <taxon>Pleosporaceae</taxon>
        <taxon>Alternaria</taxon>
        <taxon>Alternaria sect. Alternaria</taxon>
        <taxon>Alternaria alternata complex</taxon>
    </lineage>
</organism>
<dbReference type="RefSeq" id="XP_018385140.1">
    <property type="nucleotide sequence ID" value="XM_018529795.1"/>
</dbReference>
<reference evidence="1 2" key="1">
    <citation type="submission" date="2016-05" db="EMBL/GenBank/DDBJ databases">
        <title>Comparative analysis of secretome profiles of manganese(II)-oxidizing ascomycete fungi.</title>
        <authorList>
            <consortium name="DOE Joint Genome Institute"/>
            <person name="Zeiner C.A."/>
            <person name="Purvine S.O."/>
            <person name="Zink E.M."/>
            <person name="Wu S."/>
            <person name="Pasa-Tolic L."/>
            <person name="Chaput D.L."/>
            <person name="Haridas S."/>
            <person name="Grigoriev I.V."/>
            <person name="Santelli C.M."/>
            <person name="Hansel C.M."/>
        </authorList>
    </citation>
    <scope>NUCLEOTIDE SEQUENCE [LARGE SCALE GENOMIC DNA]</scope>
    <source>
        <strain evidence="1 2">SRC1lrK2f</strain>
    </source>
</reference>
<dbReference type="Proteomes" id="UP000077248">
    <property type="component" value="Unassembled WGS sequence"/>
</dbReference>
<sequence>MKTGHFDYSHSIQHEMTNSHRTSDAGDLPVEATREKRLLEFYERHRQSQLAFCSAFHAALPRELRDMVYDQIVTPHKQHYVLKAHETFNDETGKLGHPFFDAHLPMPEDPGMRSDVWKFVEYTGEAVGKEIAEHWYRTGRFNFDPEDCLLKRFLTTDVWHRGIVPADVVHWLLMSFNPIPYIVPTDSMEADLESLFTISNKNCVLVFKIDKQRYHAASGSRGMLSMLALIAPYVYRLRTEGFSRVAAYQDLIDLHSKPFPWTFCPWDITYFFEMVQEEFETVFRKEFGRDDERDKRIAEVIFRRPGAESDGETD</sequence>
<accession>A0A177DLM2</accession>
<gene>
    <name evidence="1" type="ORF">CC77DRAFT_1095458</name>
</gene>
<dbReference type="EMBL" id="KV441480">
    <property type="protein sequence ID" value="OAG19719.1"/>
    <property type="molecule type" value="Genomic_DNA"/>
</dbReference>
<name>A0A177DLM2_ALTAL</name>
<evidence type="ECO:0000313" key="1">
    <source>
        <dbReference type="EMBL" id="OAG19719.1"/>
    </source>
</evidence>
<proteinExistence type="predicted"/>